<organism evidence="1 2">
    <name type="scientific">Mucilaginibacter aquatilis</name>
    <dbReference type="NCBI Taxonomy" id="1517760"/>
    <lineage>
        <taxon>Bacteria</taxon>
        <taxon>Pseudomonadati</taxon>
        <taxon>Bacteroidota</taxon>
        <taxon>Sphingobacteriia</taxon>
        <taxon>Sphingobacteriales</taxon>
        <taxon>Sphingobacteriaceae</taxon>
        <taxon>Mucilaginibacter</taxon>
    </lineage>
</organism>
<proteinExistence type="predicted"/>
<evidence type="ECO:0000313" key="2">
    <source>
        <dbReference type="Proteomes" id="UP000434850"/>
    </source>
</evidence>
<protein>
    <submittedName>
        <fullName evidence="1">Uncharacterized protein</fullName>
    </submittedName>
</protein>
<gene>
    <name evidence="1" type="ORF">GO816_14470</name>
</gene>
<dbReference type="Proteomes" id="UP000434850">
    <property type="component" value="Unassembled WGS sequence"/>
</dbReference>
<sequence length="70" mass="7950">MTTHFIELTDKNDRPALINVNNITSVVVYTTPNEEVHVYVIGDKESYVTVKENYDEVKRKIAMVTGGSVY</sequence>
<keyword evidence="2" id="KW-1185">Reference proteome</keyword>
<dbReference type="OrthoDB" id="9929556at2"/>
<comment type="caution">
    <text evidence="1">The sequence shown here is derived from an EMBL/GenBank/DDBJ whole genome shotgun (WGS) entry which is preliminary data.</text>
</comment>
<evidence type="ECO:0000313" key="1">
    <source>
        <dbReference type="EMBL" id="MVN92338.1"/>
    </source>
</evidence>
<accession>A0A6I4IF23</accession>
<name>A0A6I4IF23_9SPHI</name>
<reference evidence="1 2" key="1">
    <citation type="submission" date="2019-12" db="EMBL/GenBank/DDBJ databases">
        <title>Mucilaginibacter sp. HME9299 genome sequencing and assembly.</title>
        <authorList>
            <person name="Kang H."/>
            <person name="Kim H."/>
            <person name="Joh K."/>
        </authorList>
    </citation>
    <scope>NUCLEOTIDE SEQUENCE [LARGE SCALE GENOMIC DNA]</scope>
    <source>
        <strain evidence="1 2">HME9299</strain>
    </source>
</reference>
<dbReference type="RefSeq" id="WP_157542660.1">
    <property type="nucleotide sequence ID" value="NZ_WQLA01000006.1"/>
</dbReference>
<dbReference type="EMBL" id="WQLA01000006">
    <property type="protein sequence ID" value="MVN92338.1"/>
    <property type="molecule type" value="Genomic_DNA"/>
</dbReference>
<dbReference type="AlphaFoldDB" id="A0A6I4IF23"/>